<evidence type="ECO:0000313" key="7">
    <source>
        <dbReference type="Proteomes" id="UP000328092"/>
    </source>
</evidence>
<reference evidence="6" key="1">
    <citation type="submission" date="2019-02" db="EMBL/GenBank/DDBJ databases">
        <authorList>
            <person name="Pothier F.J."/>
        </authorList>
    </citation>
    <scope>NUCLEOTIDE SEQUENCE</scope>
    <source>
        <strain evidence="6">CI-1B</strain>
    </source>
</reference>
<dbReference type="PANTHER" id="PTHR43280">
    <property type="entry name" value="ARAC-FAMILY TRANSCRIPTIONAL REGULATOR"/>
    <property type="match status" value="1"/>
</dbReference>
<dbReference type="InterPro" id="IPR009057">
    <property type="entry name" value="Homeodomain-like_sf"/>
</dbReference>
<feature type="transmembrane region" description="Helical" evidence="4">
    <location>
        <begin position="118"/>
        <end position="139"/>
    </location>
</feature>
<dbReference type="EMBL" id="CAADFC020000029">
    <property type="protein sequence ID" value="VIO77872.1"/>
    <property type="molecule type" value="Genomic_DNA"/>
</dbReference>
<evidence type="ECO:0000256" key="1">
    <source>
        <dbReference type="ARBA" id="ARBA00023015"/>
    </source>
</evidence>
<dbReference type="OrthoDB" id="5492415at2"/>
<feature type="transmembrane region" description="Helical" evidence="4">
    <location>
        <begin position="64"/>
        <end position="83"/>
    </location>
</feature>
<keyword evidence="4" id="KW-1133">Transmembrane helix</keyword>
<dbReference type="RefSeq" id="WP_139863623.1">
    <property type="nucleotide sequence ID" value="NZ_CAADFC020000029.1"/>
</dbReference>
<dbReference type="SUPFAM" id="SSF46689">
    <property type="entry name" value="Homeodomain-like"/>
    <property type="match status" value="1"/>
</dbReference>
<evidence type="ECO:0000259" key="5">
    <source>
        <dbReference type="PROSITE" id="PS01124"/>
    </source>
</evidence>
<keyword evidence="3" id="KW-0804">Transcription</keyword>
<proteinExistence type="predicted"/>
<keyword evidence="1" id="KW-0805">Transcription regulation</keyword>
<protein>
    <recommendedName>
        <fullName evidence="5">HTH araC/xylS-type domain-containing protein</fullName>
    </recommendedName>
</protein>
<keyword evidence="7" id="KW-1185">Reference proteome</keyword>
<keyword evidence="2" id="KW-0238">DNA-binding</keyword>
<evidence type="ECO:0000256" key="4">
    <source>
        <dbReference type="SAM" id="Phobius"/>
    </source>
</evidence>
<feature type="transmembrane region" description="Helical" evidence="4">
    <location>
        <begin position="159"/>
        <end position="180"/>
    </location>
</feature>
<gene>
    <name evidence="6" type="ORF">CI1B_70540</name>
</gene>
<dbReference type="PROSITE" id="PS00041">
    <property type="entry name" value="HTH_ARAC_FAMILY_1"/>
    <property type="match status" value="1"/>
</dbReference>
<comment type="caution">
    <text evidence="6">The sequence shown here is derived from an EMBL/GenBank/DDBJ whole genome shotgun (WGS) entry which is preliminary data.</text>
</comment>
<feature type="transmembrane region" description="Helical" evidence="4">
    <location>
        <begin position="38"/>
        <end position="58"/>
    </location>
</feature>
<feature type="domain" description="HTH araC/xylS-type" evidence="5">
    <location>
        <begin position="248"/>
        <end position="353"/>
    </location>
</feature>
<dbReference type="PANTHER" id="PTHR43280:SF29">
    <property type="entry name" value="ARAC-FAMILY TRANSCRIPTIONAL REGULATOR"/>
    <property type="match status" value="1"/>
</dbReference>
<dbReference type="AlphaFoldDB" id="A0A508TUI5"/>
<dbReference type="Pfam" id="PF12833">
    <property type="entry name" value="HTH_18"/>
    <property type="match status" value="1"/>
</dbReference>
<dbReference type="Proteomes" id="UP000328092">
    <property type="component" value="Unassembled WGS sequence"/>
</dbReference>
<evidence type="ECO:0000256" key="2">
    <source>
        <dbReference type="ARBA" id="ARBA00023125"/>
    </source>
</evidence>
<sequence length="369" mass="38563">MALTALDLGLRGAVVGLFLVVCAVLLLRTAAVHRAAHLGAALGVAGAAYAISTAPYFPLWSFGWSSPFIALAMGSPVILWLWARAIFDEGFALRPWHGAVWVLVAGLGLMTFNGSTNWPGLAAICGRLLALASIGFALLAVAQIPKGWRNAIATPRGRLLVALIVGISVQIVLSAGAGLAAIPFRAISLTVALGLGTFGVLSVWMMVFDPPENLPAVAAAGGGNGQAARAPGPLADAGLSAPDHAALHRLRHLMASERSYRQEGLTIGVLAVRLGMPEYRLRTLINDGLGHRNFNAFLNRYRLDEAKAALADRGQAEVPVLTIALDAGFQSLAPFNRAFKADTGLTPTEFRRRAAAGPTTDAAEIASSN</sequence>
<dbReference type="GO" id="GO:0043565">
    <property type="term" value="F:sequence-specific DNA binding"/>
    <property type="evidence" value="ECO:0007669"/>
    <property type="project" value="InterPro"/>
</dbReference>
<dbReference type="Gene3D" id="1.10.10.60">
    <property type="entry name" value="Homeodomain-like"/>
    <property type="match status" value="1"/>
</dbReference>
<evidence type="ECO:0000313" key="6">
    <source>
        <dbReference type="EMBL" id="VIO77872.1"/>
    </source>
</evidence>
<name>A0A508TUI5_9BRAD</name>
<dbReference type="SMART" id="SM00342">
    <property type="entry name" value="HTH_ARAC"/>
    <property type="match status" value="1"/>
</dbReference>
<accession>A0A508TUI5</accession>
<dbReference type="GO" id="GO:0003700">
    <property type="term" value="F:DNA-binding transcription factor activity"/>
    <property type="evidence" value="ECO:0007669"/>
    <property type="project" value="InterPro"/>
</dbReference>
<evidence type="ECO:0000256" key="3">
    <source>
        <dbReference type="ARBA" id="ARBA00023163"/>
    </source>
</evidence>
<feature type="transmembrane region" description="Helical" evidence="4">
    <location>
        <begin position="95"/>
        <end position="112"/>
    </location>
</feature>
<organism evidence="6 7">
    <name type="scientific">Bradyrhizobium ivorense</name>
    <dbReference type="NCBI Taxonomy" id="2511166"/>
    <lineage>
        <taxon>Bacteria</taxon>
        <taxon>Pseudomonadati</taxon>
        <taxon>Pseudomonadota</taxon>
        <taxon>Alphaproteobacteria</taxon>
        <taxon>Hyphomicrobiales</taxon>
        <taxon>Nitrobacteraceae</taxon>
        <taxon>Bradyrhizobium</taxon>
    </lineage>
</organism>
<feature type="transmembrane region" description="Helical" evidence="4">
    <location>
        <begin position="12"/>
        <end position="31"/>
    </location>
</feature>
<feature type="transmembrane region" description="Helical" evidence="4">
    <location>
        <begin position="186"/>
        <end position="207"/>
    </location>
</feature>
<keyword evidence="4" id="KW-0472">Membrane</keyword>
<dbReference type="InterPro" id="IPR018062">
    <property type="entry name" value="HTH_AraC-typ_CS"/>
</dbReference>
<keyword evidence="4" id="KW-0812">Transmembrane</keyword>
<dbReference type="PROSITE" id="PS01124">
    <property type="entry name" value="HTH_ARAC_FAMILY_2"/>
    <property type="match status" value="1"/>
</dbReference>
<dbReference type="InterPro" id="IPR018060">
    <property type="entry name" value="HTH_AraC"/>
</dbReference>